<dbReference type="KEGG" id="ail:FLP10_14130"/>
<dbReference type="Proteomes" id="UP000324678">
    <property type="component" value="Chromosome"/>
</dbReference>
<evidence type="ECO:0000313" key="1">
    <source>
        <dbReference type="EMBL" id="QEO15439.1"/>
    </source>
</evidence>
<dbReference type="Pfam" id="PF19741">
    <property type="entry name" value="DUF6230"/>
    <property type="match status" value="1"/>
</dbReference>
<protein>
    <submittedName>
        <fullName evidence="1">Cholesterol esterase</fullName>
    </submittedName>
</protein>
<keyword evidence="2" id="KW-1185">Reference proteome</keyword>
<sequence length="194" mass="19518">MKLKSLTGSRAGRVALAAVPVGIAASLLMGGVAQGAVPVSMTISGQSFQVGAKKLYGEGFSQYAGVGVDASKAQHPLAISNIARAELTDLCQAVSVLGPIGLKITAGDQGTPVTAENLQIGMTDLKGDASFGGIRIGVDANTVNTAAKGTQGEFAQDADTVTITDLQQTALSTSAGVFNLVDLHLAIATNPSCF</sequence>
<accession>A0A5C1YJV3</accession>
<name>A0A5C1YJV3_9MICO</name>
<dbReference type="RefSeq" id="WP_149161453.1">
    <property type="nucleotide sequence ID" value="NZ_CP043505.1"/>
</dbReference>
<dbReference type="InterPro" id="IPR046198">
    <property type="entry name" value="DUF6230"/>
</dbReference>
<dbReference type="AlphaFoldDB" id="A0A5C1YJV3"/>
<reference evidence="1 2" key="1">
    <citation type="submission" date="2019-09" db="EMBL/GenBank/DDBJ databases">
        <title>Genome sequencing of strain KACC 19306.</title>
        <authorList>
            <person name="Heo J."/>
            <person name="Kim S.-J."/>
            <person name="Kim J.-S."/>
            <person name="Hong S.-B."/>
            <person name="Kwon S.-W."/>
        </authorList>
    </citation>
    <scope>NUCLEOTIDE SEQUENCE [LARGE SCALE GENOMIC DNA]</scope>
    <source>
        <strain evidence="1 2">KACC 19306</strain>
    </source>
</reference>
<proteinExistence type="predicted"/>
<evidence type="ECO:0000313" key="2">
    <source>
        <dbReference type="Proteomes" id="UP000324678"/>
    </source>
</evidence>
<dbReference type="OrthoDB" id="4238587at2"/>
<dbReference type="EMBL" id="CP043505">
    <property type="protein sequence ID" value="QEO15439.1"/>
    <property type="molecule type" value="Genomic_DNA"/>
</dbReference>
<gene>
    <name evidence="1" type="ORF">FLP10_14130</name>
</gene>
<organism evidence="1 2">
    <name type="scientific">Agromyces intestinalis</name>
    <dbReference type="NCBI Taxonomy" id="2592652"/>
    <lineage>
        <taxon>Bacteria</taxon>
        <taxon>Bacillati</taxon>
        <taxon>Actinomycetota</taxon>
        <taxon>Actinomycetes</taxon>
        <taxon>Micrococcales</taxon>
        <taxon>Microbacteriaceae</taxon>
        <taxon>Agromyces</taxon>
    </lineage>
</organism>